<reference evidence="1" key="1">
    <citation type="submission" date="2022-02" db="EMBL/GenBank/DDBJ databases">
        <title>Towards deciphering the DNA virus diversity associated with rodent species in the families Cricetidae and Heteromyidae.</title>
        <authorList>
            <person name="Lund M."/>
            <person name="Larsen B.B."/>
            <person name="Gryseels S."/>
            <person name="Kraberger S."/>
            <person name="Rowsey D.M."/>
            <person name="Steger L."/>
            <person name="Yule K.M."/>
            <person name="Upham N.S."/>
            <person name="Worobey M."/>
            <person name="Van Doorslaer K."/>
            <person name="Varsani A."/>
        </authorList>
    </citation>
    <scope>NUCLEOTIDE SEQUENCE</scope>
    <source>
        <strain evidence="1">NeonRodF8_56</strain>
    </source>
</reference>
<protein>
    <submittedName>
        <fullName evidence="1">Uncharacterized protein</fullName>
    </submittedName>
</protein>
<name>A0A976N2A6_9VIRU</name>
<proteinExistence type="predicted"/>
<dbReference type="EMBL" id="OM869627">
    <property type="protein sequence ID" value="UPW41559.1"/>
    <property type="molecule type" value="Genomic_DNA"/>
</dbReference>
<evidence type="ECO:0000313" key="1">
    <source>
        <dbReference type="EMBL" id="UPW41559.1"/>
    </source>
</evidence>
<organism evidence="1">
    <name type="scientific">Peromfec virus RodF8_56</name>
    <dbReference type="NCBI Taxonomy" id="2929384"/>
    <lineage>
        <taxon>Viruses</taxon>
        <taxon>Monodnaviria</taxon>
        <taxon>Sangervirae</taxon>
        <taxon>Phixviricota</taxon>
        <taxon>Malgrandaviricetes</taxon>
        <taxon>Petitvirales</taxon>
        <taxon>Microviridae</taxon>
    </lineage>
</organism>
<sequence length="40" mass="4877">MAKRRKRLSKRASKRLFRNTARRVHKKNLNKVIHRGGYML</sequence>
<accession>A0A976N2A6</accession>